<keyword evidence="3" id="KW-1185">Reference proteome</keyword>
<feature type="compositionally biased region" description="Polar residues" evidence="1">
    <location>
        <begin position="680"/>
        <end position="693"/>
    </location>
</feature>
<feature type="compositionally biased region" description="Basic and acidic residues" evidence="1">
    <location>
        <begin position="556"/>
        <end position="604"/>
    </location>
</feature>
<evidence type="ECO:0000313" key="3">
    <source>
        <dbReference type="Proteomes" id="UP000008281"/>
    </source>
</evidence>
<dbReference type="EMBL" id="DS268524">
    <property type="protein sequence ID" value="EFO85428.1"/>
    <property type="molecule type" value="Genomic_DNA"/>
</dbReference>
<feature type="compositionally biased region" description="Acidic residues" evidence="1">
    <location>
        <begin position="515"/>
        <end position="527"/>
    </location>
</feature>
<feature type="compositionally biased region" description="Polar residues" evidence="1">
    <location>
        <begin position="760"/>
        <end position="771"/>
    </location>
</feature>
<dbReference type="InParanoid" id="E3N488"/>
<organism evidence="3">
    <name type="scientific">Caenorhabditis remanei</name>
    <name type="common">Caenorhabditis vulgaris</name>
    <dbReference type="NCBI Taxonomy" id="31234"/>
    <lineage>
        <taxon>Eukaryota</taxon>
        <taxon>Metazoa</taxon>
        <taxon>Ecdysozoa</taxon>
        <taxon>Nematoda</taxon>
        <taxon>Chromadorea</taxon>
        <taxon>Rhabditida</taxon>
        <taxon>Rhabditina</taxon>
        <taxon>Rhabditomorpha</taxon>
        <taxon>Rhabditoidea</taxon>
        <taxon>Rhabditidae</taxon>
        <taxon>Peloderinae</taxon>
        <taxon>Caenorhabditis</taxon>
    </lineage>
</organism>
<feature type="compositionally biased region" description="Polar residues" evidence="1">
    <location>
        <begin position="277"/>
        <end position="305"/>
    </location>
</feature>
<feature type="compositionally biased region" description="Low complexity" evidence="1">
    <location>
        <begin position="797"/>
        <end position="833"/>
    </location>
</feature>
<feature type="compositionally biased region" description="Polar residues" evidence="1">
    <location>
        <begin position="537"/>
        <end position="548"/>
    </location>
</feature>
<feature type="compositionally biased region" description="Basic and acidic residues" evidence="1">
    <location>
        <begin position="454"/>
        <end position="476"/>
    </location>
</feature>
<feature type="compositionally biased region" description="Low complexity" evidence="1">
    <location>
        <begin position="841"/>
        <end position="858"/>
    </location>
</feature>
<feature type="compositionally biased region" description="Polar residues" evidence="1">
    <location>
        <begin position="649"/>
        <end position="658"/>
    </location>
</feature>
<accession>E3N488</accession>
<dbReference type="HOGENOM" id="CLU_293253_0_0_1"/>
<evidence type="ECO:0008006" key="4">
    <source>
        <dbReference type="Google" id="ProtNLM"/>
    </source>
</evidence>
<protein>
    <recommendedName>
        <fullName evidence="4">SAM domain-containing protein</fullName>
    </recommendedName>
</protein>
<feature type="compositionally biased region" description="Polar residues" evidence="1">
    <location>
        <begin position="416"/>
        <end position="426"/>
    </location>
</feature>
<proteinExistence type="predicted"/>
<dbReference type="FunCoup" id="E3N488">
    <property type="interactions" value="537"/>
</dbReference>
<evidence type="ECO:0000256" key="1">
    <source>
        <dbReference type="SAM" id="MobiDB-lite"/>
    </source>
</evidence>
<evidence type="ECO:0000313" key="2">
    <source>
        <dbReference type="EMBL" id="EFO85428.1"/>
    </source>
</evidence>
<feature type="region of interest" description="Disordered" evidence="1">
    <location>
        <begin position="1"/>
        <end position="37"/>
    </location>
</feature>
<name>E3N488_CAERE</name>
<feature type="compositionally biased region" description="Basic and acidic residues" evidence="1">
    <location>
        <begin position="364"/>
        <end position="383"/>
    </location>
</feature>
<dbReference type="eggNOG" id="ENOG502SA26">
    <property type="taxonomic scope" value="Eukaryota"/>
</dbReference>
<feature type="compositionally biased region" description="Polar residues" evidence="1">
    <location>
        <begin position="353"/>
        <end position="363"/>
    </location>
</feature>
<feature type="compositionally biased region" description="Polar residues" evidence="1">
    <location>
        <begin position="627"/>
        <end position="642"/>
    </location>
</feature>
<dbReference type="InterPro" id="IPR013761">
    <property type="entry name" value="SAM/pointed_sf"/>
</dbReference>
<feature type="region of interest" description="Disordered" evidence="1">
    <location>
        <begin position="711"/>
        <end position="867"/>
    </location>
</feature>
<feature type="region of interest" description="Disordered" evidence="1">
    <location>
        <begin position="218"/>
        <end position="694"/>
    </location>
</feature>
<feature type="compositionally biased region" description="Low complexity" evidence="1">
    <location>
        <begin position="746"/>
        <end position="759"/>
    </location>
</feature>
<dbReference type="OMA" id="CQQDENQ"/>
<feature type="region of interest" description="Disordered" evidence="1">
    <location>
        <begin position="132"/>
        <end position="200"/>
    </location>
</feature>
<feature type="compositionally biased region" description="Polar residues" evidence="1">
    <location>
        <begin position="165"/>
        <end position="188"/>
    </location>
</feature>
<dbReference type="Proteomes" id="UP000008281">
    <property type="component" value="Unassembled WGS sequence"/>
</dbReference>
<dbReference type="Gene3D" id="1.10.150.50">
    <property type="entry name" value="Transcription Factor, Ets-1"/>
    <property type="match status" value="1"/>
</dbReference>
<feature type="compositionally biased region" description="Basic and acidic residues" evidence="1">
    <location>
        <begin position="505"/>
        <end position="514"/>
    </location>
</feature>
<dbReference type="AlphaFoldDB" id="E3N488"/>
<gene>
    <name evidence="2" type="ORF">CRE_23642</name>
</gene>
<sequence>MSSMNIVVNEETDEDALDQGSPVLEREVGPPSHPRPNIQPCKLADAASYGDNLGNVKFDLMHPDDLLELKLAGITNPHKKLEIINLHNREMISYRIAEAQHIGYRFNTPNGALRSFVDETDARYLISNIIPKPTHGERPAEDTPNVGIPPIHREPPPQKPRVIPKTNQSPAKPMSMLSTPTISATSNRTKSRPVPQENPEVHANIQKLLMQAADEMKLEEEEKQQSNVPSGPQRRSRKHNHPQKIQNGVEEEEPAPRAPFRAPISESRLPPTPIRVPTQTSILAPLQTPVNDISPVSNYSHSSMSIDIGDDQGHGSGQESVLGDGVSPNSKGPESPADKDTGLGSEVAKRLISSPSADTTVVNKDTKQADKYIDALPTDKPKDSPSAWSNPIVPQRDSAPRPSGHVSVKGAESKNNHQNADTSIDMDTTEEVKTPGRKSMITTTNTSMVRPKKRLTEADRLRAMDFGPKEGGKLGDLEVVWSTDKRRRTSLPSPEPSAKKVLPRRGAEEEKAIDDADDVEMEEEEEEREKKDEDKNTPGTSNGPSTVKVTGKRERKSMADGNEKAAKSQKRSESKTEDHEGEKESPVEKESGSQRKKESVKDSVAEIAPVLTPVQRSAEPSSISSSKTPPTVQSTPRNNQAKTFKIAPSTPQAGSHSNPIFVPEDTPEAVETLEPVRSSPADSPSGPTTSSIQVVKVHHINQPKVVPNLLPVQTVHQEHHSQPTPVARKSNPQPAVMNIPPFQAAPPHNSLPHNSSSTSVQQAIRAQQGIQPQRPPQYRVAQNQAQRHPIAPQPQSRHQQQPYTAQQRQQVQQNVNAQQQQHQQQHQQQQLQQRLEHQRQRAPQQQQQRRPNPHRPTQNKIPPNLSRLPVIPIAEPARPVNLITEPARPVIPIAEPARPVIPIAKPVRPTEPVLLKEHLNKTGKSIPQNFDPNYYNWTSADLSTWVKYVLNLNDDADPLLRKIIDEEINGMLLEEFLADGSNVLRALDMNTGRSGRIKVAAIKVINNHLRIQYVIDMAEYKLQMRLFETQQREIMQN</sequence>
<reference evidence="2" key="1">
    <citation type="submission" date="2007-07" db="EMBL/GenBank/DDBJ databases">
        <title>PCAP assembly of the Caenorhabditis remanei genome.</title>
        <authorList>
            <consortium name="The Caenorhabditis remanei Sequencing Consortium"/>
            <person name="Wilson R.K."/>
        </authorList>
    </citation>
    <scope>NUCLEOTIDE SEQUENCE [LARGE SCALE GENOMIC DNA]</scope>
    <source>
        <strain evidence="2">PB4641</strain>
    </source>
</reference>